<evidence type="ECO:0000313" key="10">
    <source>
        <dbReference type="Proteomes" id="UP000279029"/>
    </source>
</evidence>
<dbReference type="Pfam" id="PF01416">
    <property type="entry name" value="PseudoU_synth_1"/>
    <property type="match status" value="2"/>
</dbReference>
<dbReference type="CDD" id="cd02570">
    <property type="entry name" value="PseudoU_synth_EcTruA"/>
    <property type="match status" value="1"/>
</dbReference>
<dbReference type="Proteomes" id="UP000279029">
    <property type="component" value="Chromosome"/>
</dbReference>
<comment type="similarity">
    <text evidence="1 4 7">Belongs to the tRNA pseudouridine synthase TruA family.</text>
</comment>
<dbReference type="HAMAP" id="MF_00171">
    <property type="entry name" value="TruA"/>
    <property type="match status" value="1"/>
</dbReference>
<dbReference type="InterPro" id="IPR020103">
    <property type="entry name" value="PsdUridine_synth_cat_dom_sf"/>
</dbReference>
<proteinExistence type="inferred from homology"/>
<name>A0A3P7RXQ5_9FIRM</name>
<dbReference type="Gene3D" id="3.30.70.580">
    <property type="entry name" value="Pseudouridine synthase I, catalytic domain, N-terminal subdomain"/>
    <property type="match status" value="1"/>
</dbReference>
<evidence type="ECO:0000256" key="1">
    <source>
        <dbReference type="ARBA" id="ARBA00009375"/>
    </source>
</evidence>
<dbReference type="EC" id="5.4.99.12" evidence="4"/>
<keyword evidence="10" id="KW-1185">Reference proteome</keyword>
<feature type="domain" description="Pseudouridine synthase I TruA alpha/beta" evidence="8">
    <location>
        <begin position="9"/>
        <end position="105"/>
    </location>
</feature>
<sequence>MAYNYKMIIGYDGAKYQGWQKNKNAKNTLQSKLEGTLSEYLGEEIVVIGSGRTDKGVHALGQVVNFITKSKQKPGNLKYNLNKVLPEDIIIKEVYKVDEDFNCRFAAISKTYRYTLWKANAQTMPLFERKYVYRLEEQVDVDLMLVAATKFIGEHDFKGFCSDKTKKTTTRKVNIIDIIEDEDRIEIIINASGFLYNMARIMVGTLIEIGLGLRHDDTIDQVFASKIRSEAGYTAPAQGLCLMEVIY</sequence>
<feature type="binding site" evidence="4 6">
    <location>
        <position position="112"/>
    </location>
    <ligand>
        <name>substrate</name>
    </ligand>
</feature>
<dbReference type="GO" id="GO:0003723">
    <property type="term" value="F:RNA binding"/>
    <property type="evidence" value="ECO:0007669"/>
    <property type="project" value="InterPro"/>
</dbReference>
<evidence type="ECO:0000256" key="7">
    <source>
        <dbReference type="RuleBase" id="RU003792"/>
    </source>
</evidence>
<dbReference type="PANTHER" id="PTHR11142:SF0">
    <property type="entry name" value="TRNA PSEUDOURIDINE SYNTHASE-LIKE 1"/>
    <property type="match status" value="1"/>
</dbReference>
<evidence type="ECO:0000259" key="8">
    <source>
        <dbReference type="Pfam" id="PF01416"/>
    </source>
</evidence>
<dbReference type="PIRSF" id="PIRSF001430">
    <property type="entry name" value="tRNA_psdUrid_synth"/>
    <property type="match status" value="1"/>
</dbReference>
<evidence type="ECO:0000256" key="2">
    <source>
        <dbReference type="ARBA" id="ARBA00022694"/>
    </source>
</evidence>
<dbReference type="EMBL" id="LR130778">
    <property type="protein sequence ID" value="VDN47422.1"/>
    <property type="molecule type" value="Genomic_DNA"/>
</dbReference>
<dbReference type="NCBIfam" id="TIGR00071">
    <property type="entry name" value="hisT_truA"/>
    <property type="match status" value="1"/>
</dbReference>
<dbReference type="GO" id="GO:0160147">
    <property type="term" value="F:tRNA pseudouridine(38-40) synthase activity"/>
    <property type="evidence" value="ECO:0007669"/>
    <property type="project" value="UniProtKB-EC"/>
</dbReference>
<evidence type="ECO:0000256" key="5">
    <source>
        <dbReference type="PIRSR" id="PIRSR001430-1"/>
    </source>
</evidence>
<dbReference type="OrthoDB" id="9811823at2"/>
<gene>
    <name evidence="4 9" type="primary">truA</name>
    <name evidence="9" type="ORF">PATL70BA_1537</name>
</gene>
<keyword evidence="2 4" id="KW-0819">tRNA processing</keyword>
<dbReference type="InterPro" id="IPR020095">
    <property type="entry name" value="PsdUridine_synth_TruA_C"/>
</dbReference>
<protein>
    <recommendedName>
        <fullName evidence="4">tRNA pseudouridine synthase A</fullName>
        <ecNumber evidence="4">5.4.99.12</ecNumber>
    </recommendedName>
    <alternativeName>
        <fullName evidence="4">tRNA pseudouridine(38-40) synthase</fullName>
    </alternativeName>
    <alternativeName>
        <fullName evidence="4">tRNA pseudouridylate synthase I</fullName>
    </alternativeName>
    <alternativeName>
        <fullName evidence="4">tRNA-uridine isomerase I</fullName>
    </alternativeName>
</protein>
<dbReference type="RefSeq" id="WP_125136737.1">
    <property type="nucleotide sequence ID" value="NZ_LR130778.1"/>
</dbReference>
<dbReference type="SUPFAM" id="SSF55120">
    <property type="entry name" value="Pseudouridine synthase"/>
    <property type="match status" value="1"/>
</dbReference>
<reference evidence="9 10" key="1">
    <citation type="submission" date="2018-09" db="EMBL/GenBank/DDBJ databases">
        <authorList>
            <person name="Postec A."/>
        </authorList>
    </citation>
    <scope>NUCLEOTIDE SEQUENCE [LARGE SCALE GENOMIC DNA]</scope>
    <source>
        <strain evidence="9">70B-A</strain>
    </source>
</reference>
<comment type="catalytic activity">
    <reaction evidence="4 7">
        <text>uridine(38/39/40) in tRNA = pseudouridine(38/39/40) in tRNA</text>
        <dbReference type="Rhea" id="RHEA:22376"/>
        <dbReference type="Rhea" id="RHEA-COMP:10085"/>
        <dbReference type="Rhea" id="RHEA-COMP:10087"/>
        <dbReference type="ChEBI" id="CHEBI:65314"/>
        <dbReference type="ChEBI" id="CHEBI:65315"/>
        <dbReference type="EC" id="5.4.99.12"/>
    </reaction>
</comment>
<evidence type="ECO:0000256" key="6">
    <source>
        <dbReference type="PIRSR" id="PIRSR001430-2"/>
    </source>
</evidence>
<evidence type="ECO:0000313" key="9">
    <source>
        <dbReference type="EMBL" id="VDN47422.1"/>
    </source>
</evidence>
<dbReference type="KEGG" id="cbar:PATL70BA_1537"/>
<dbReference type="GO" id="GO:0031119">
    <property type="term" value="P:tRNA pseudouridine synthesis"/>
    <property type="evidence" value="ECO:0007669"/>
    <property type="project" value="UniProtKB-UniRule"/>
</dbReference>
<dbReference type="InterPro" id="IPR020097">
    <property type="entry name" value="PsdUridine_synth_TruA_a/b_dom"/>
</dbReference>
<feature type="domain" description="Pseudouridine synthase I TruA alpha/beta" evidence="8">
    <location>
        <begin position="147"/>
        <end position="247"/>
    </location>
</feature>
<feature type="active site" description="Nucleophile" evidence="4 5">
    <location>
        <position position="54"/>
    </location>
</feature>
<dbReference type="FunFam" id="3.30.70.580:FF:000001">
    <property type="entry name" value="tRNA pseudouridine synthase A"/>
    <property type="match status" value="1"/>
</dbReference>
<dbReference type="InterPro" id="IPR020094">
    <property type="entry name" value="TruA/RsuA/RluB/E/F_N"/>
</dbReference>
<evidence type="ECO:0000256" key="3">
    <source>
        <dbReference type="ARBA" id="ARBA00023235"/>
    </source>
</evidence>
<organism evidence="9 10">
    <name type="scientific">Petrocella atlantisensis</name>
    <dbReference type="NCBI Taxonomy" id="2173034"/>
    <lineage>
        <taxon>Bacteria</taxon>
        <taxon>Bacillati</taxon>
        <taxon>Bacillota</taxon>
        <taxon>Clostridia</taxon>
        <taxon>Lachnospirales</taxon>
        <taxon>Vallitaleaceae</taxon>
        <taxon>Petrocella</taxon>
    </lineage>
</organism>
<comment type="function">
    <text evidence="4">Formation of pseudouridine at positions 38, 39 and 40 in the anticodon stem and loop of transfer RNAs.</text>
</comment>
<comment type="caution">
    <text evidence="4">Lacks conserved residue(s) required for the propagation of feature annotation.</text>
</comment>
<dbReference type="AlphaFoldDB" id="A0A3P7RXQ5"/>
<dbReference type="PANTHER" id="PTHR11142">
    <property type="entry name" value="PSEUDOURIDYLATE SYNTHASE"/>
    <property type="match status" value="1"/>
</dbReference>
<dbReference type="Gene3D" id="3.30.70.660">
    <property type="entry name" value="Pseudouridine synthase I, catalytic domain, C-terminal subdomain"/>
    <property type="match status" value="1"/>
</dbReference>
<comment type="subunit">
    <text evidence="4">Homodimer.</text>
</comment>
<accession>A0A3P7RXQ5</accession>
<evidence type="ECO:0000256" key="4">
    <source>
        <dbReference type="HAMAP-Rule" id="MF_00171"/>
    </source>
</evidence>
<dbReference type="InterPro" id="IPR001406">
    <property type="entry name" value="PsdUridine_synth_TruA"/>
</dbReference>
<keyword evidence="3 4" id="KW-0413">Isomerase</keyword>